<evidence type="ECO:0000256" key="1">
    <source>
        <dbReference type="SAM" id="SignalP"/>
    </source>
</evidence>
<evidence type="ECO:0000313" key="4">
    <source>
        <dbReference type="Proteomes" id="UP000729357"/>
    </source>
</evidence>
<gene>
    <name evidence="3" type="ORF">KCU98_g710</name>
</gene>
<dbReference type="EMBL" id="JAHFXS010000009">
    <property type="protein sequence ID" value="KAG9990990.1"/>
    <property type="molecule type" value="Genomic_DNA"/>
</dbReference>
<feature type="chain" id="PRO_5040122175" description="Deoxyribonuclease NucA/NucB domain-containing protein" evidence="1">
    <location>
        <begin position="24"/>
        <end position="267"/>
    </location>
</feature>
<dbReference type="Proteomes" id="UP000729357">
    <property type="component" value="Unassembled WGS sequence"/>
</dbReference>
<keyword evidence="4" id="KW-1185">Reference proteome</keyword>
<feature type="non-terminal residue" evidence="3">
    <location>
        <position position="1"/>
    </location>
</feature>
<keyword evidence="1" id="KW-0732">Signal</keyword>
<evidence type="ECO:0000259" key="2">
    <source>
        <dbReference type="Pfam" id="PF14040"/>
    </source>
</evidence>
<dbReference type="Pfam" id="PF14040">
    <property type="entry name" value="DNase_NucA_NucB"/>
    <property type="match status" value="1"/>
</dbReference>
<dbReference type="InterPro" id="IPR029476">
    <property type="entry name" value="DNase_NucA_NucB"/>
</dbReference>
<organism evidence="3 4">
    <name type="scientific">Aureobasidium melanogenum</name>
    <name type="common">Aureobasidium pullulans var. melanogenum</name>
    <dbReference type="NCBI Taxonomy" id="46634"/>
    <lineage>
        <taxon>Eukaryota</taxon>
        <taxon>Fungi</taxon>
        <taxon>Dikarya</taxon>
        <taxon>Ascomycota</taxon>
        <taxon>Pezizomycotina</taxon>
        <taxon>Dothideomycetes</taxon>
        <taxon>Dothideomycetidae</taxon>
        <taxon>Dothideales</taxon>
        <taxon>Saccotheciaceae</taxon>
        <taxon>Aureobasidium</taxon>
    </lineage>
</organism>
<proteinExistence type="predicted"/>
<reference evidence="3" key="1">
    <citation type="journal article" date="2021" name="J Fungi (Basel)">
        <title>Virulence traits and population genomics of the black yeast Aureobasidium melanogenum.</title>
        <authorList>
            <person name="Cernosa A."/>
            <person name="Sun X."/>
            <person name="Gostincar C."/>
            <person name="Fang C."/>
            <person name="Gunde-Cimerman N."/>
            <person name="Song Z."/>
        </authorList>
    </citation>
    <scope>NUCLEOTIDE SEQUENCE</scope>
    <source>
        <strain evidence="3">EXF-9298</strain>
    </source>
</reference>
<sequence>MHSSILRQAIFVSIIIASSLTFAAPQVQNDIEGHLFEGKSALTNLTLPSEWDDFEEDDEFDEFDDFSFLDDIVDRPDLESRAGHGPNNPVDAHIDCTGIEELCDANCYAILCLNRPSLLQKVSQAIARRNRRQCGAKMQPFKGTVTQLRRRGLSRPDGSHVSAEEYPFASTQQGGSGADLFPARVSDQNIQRDAIRNMYKNYGVGVNDYFELKFDNANTPYCNALANGDYSVCSKQAKGPWGFDFGIFAFVRDSLKNQNLHFGSVGK</sequence>
<reference evidence="3" key="2">
    <citation type="submission" date="2021-08" db="EMBL/GenBank/DDBJ databases">
        <authorList>
            <person name="Gostincar C."/>
            <person name="Sun X."/>
            <person name="Song Z."/>
            <person name="Gunde-Cimerman N."/>
        </authorList>
    </citation>
    <scope>NUCLEOTIDE SEQUENCE</scope>
    <source>
        <strain evidence="3">EXF-9298</strain>
    </source>
</reference>
<dbReference type="AlphaFoldDB" id="A0A9P8G4Q6"/>
<evidence type="ECO:0000313" key="3">
    <source>
        <dbReference type="EMBL" id="KAG9990990.1"/>
    </source>
</evidence>
<feature type="domain" description="Deoxyribonuclease NucA/NucB" evidence="2">
    <location>
        <begin position="107"/>
        <end position="212"/>
    </location>
</feature>
<feature type="signal peptide" evidence="1">
    <location>
        <begin position="1"/>
        <end position="23"/>
    </location>
</feature>
<name>A0A9P8G4Q6_AURME</name>
<protein>
    <recommendedName>
        <fullName evidence="2">Deoxyribonuclease NucA/NucB domain-containing protein</fullName>
    </recommendedName>
</protein>
<accession>A0A9P8G4Q6</accession>
<comment type="caution">
    <text evidence="3">The sequence shown here is derived from an EMBL/GenBank/DDBJ whole genome shotgun (WGS) entry which is preliminary data.</text>
</comment>